<reference evidence="1 2" key="1">
    <citation type="submission" date="2019-12" db="EMBL/GenBank/DDBJ databases">
        <title>Chromosome-level assembly of the Caenorhabditis remanei genome.</title>
        <authorList>
            <person name="Teterina A.A."/>
            <person name="Willis J.H."/>
            <person name="Phillips P.C."/>
        </authorList>
    </citation>
    <scope>NUCLEOTIDE SEQUENCE [LARGE SCALE GENOMIC DNA]</scope>
    <source>
        <strain evidence="1 2">PX506</strain>
        <tissue evidence="1">Whole organism</tissue>
    </source>
</reference>
<proteinExistence type="predicted"/>
<dbReference type="GeneID" id="78777512"/>
<dbReference type="CTD" id="78777512"/>
<protein>
    <submittedName>
        <fullName evidence="1">Uncharacterized protein</fullName>
    </submittedName>
</protein>
<dbReference type="EMBL" id="WUAV01000006">
    <property type="protein sequence ID" value="KAF1746199.1"/>
    <property type="molecule type" value="Genomic_DNA"/>
</dbReference>
<dbReference type="AlphaFoldDB" id="A0A6A5FUQ4"/>
<comment type="caution">
    <text evidence="1">The sequence shown here is derived from an EMBL/GenBank/DDBJ whole genome shotgun (WGS) entry which is preliminary data.</text>
</comment>
<dbReference type="RefSeq" id="XP_053578533.1">
    <property type="nucleotide sequence ID" value="XM_053734967.1"/>
</dbReference>
<evidence type="ECO:0000313" key="1">
    <source>
        <dbReference type="EMBL" id="KAF1746199.1"/>
    </source>
</evidence>
<evidence type="ECO:0000313" key="2">
    <source>
        <dbReference type="Proteomes" id="UP000483820"/>
    </source>
</evidence>
<name>A0A6A5FUQ4_CAERE</name>
<gene>
    <name evidence="1" type="ORF">GCK72_022652</name>
</gene>
<accession>A0A6A5FUQ4</accession>
<dbReference type="Proteomes" id="UP000483820">
    <property type="component" value="Chromosome X"/>
</dbReference>
<dbReference type="KEGG" id="crq:GCK72_022652"/>
<organism evidence="1 2">
    <name type="scientific">Caenorhabditis remanei</name>
    <name type="common">Caenorhabditis vulgaris</name>
    <dbReference type="NCBI Taxonomy" id="31234"/>
    <lineage>
        <taxon>Eukaryota</taxon>
        <taxon>Metazoa</taxon>
        <taxon>Ecdysozoa</taxon>
        <taxon>Nematoda</taxon>
        <taxon>Chromadorea</taxon>
        <taxon>Rhabditida</taxon>
        <taxon>Rhabditina</taxon>
        <taxon>Rhabditomorpha</taxon>
        <taxon>Rhabditoidea</taxon>
        <taxon>Rhabditidae</taxon>
        <taxon>Peloderinae</taxon>
        <taxon>Caenorhabditis</taxon>
    </lineage>
</organism>
<sequence>MLYLTIKLKQVSITIDSWSALNLYPRVSSSSLTSLIHRRSPLNSLVWKPFIEMSLKNDSRLTRNRASDNWKTFPNYYLRITNFEVNVNNTPYDLSVYREFHQGEEVDPIQNKKNEDVLYDLDTFGFRVPMNKTDVASGEVVFGYVINRILPLIGYSFPVIHSKANSVLEELQETIDSDLEMLKAMIFILNFHYLSTYGIMSGTE</sequence>